<evidence type="ECO:0000256" key="1">
    <source>
        <dbReference type="ARBA" id="ARBA00022705"/>
    </source>
</evidence>
<accession>A0ABW8IB03</accession>
<dbReference type="SUPFAM" id="SSF46565">
    <property type="entry name" value="Chaperone J-domain"/>
    <property type="match status" value="1"/>
</dbReference>
<proteinExistence type="predicted"/>
<feature type="coiled-coil region" evidence="3">
    <location>
        <begin position="139"/>
        <end position="187"/>
    </location>
</feature>
<dbReference type="Gene3D" id="1.10.287.110">
    <property type="entry name" value="DnaJ domain"/>
    <property type="match status" value="1"/>
</dbReference>
<evidence type="ECO:0000256" key="3">
    <source>
        <dbReference type="SAM" id="Coils"/>
    </source>
</evidence>
<evidence type="ECO:0000313" key="7">
    <source>
        <dbReference type="Proteomes" id="UP001619911"/>
    </source>
</evidence>
<dbReference type="Proteomes" id="UP001619911">
    <property type="component" value="Unassembled WGS sequence"/>
</dbReference>
<dbReference type="EMBL" id="JAUIYO010000007">
    <property type="protein sequence ID" value="MFK2826165.1"/>
    <property type="molecule type" value="Genomic_DNA"/>
</dbReference>
<evidence type="ECO:0000313" key="6">
    <source>
        <dbReference type="EMBL" id="MFK2826165.1"/>
    </source>
</evidence>
<dbReference type="InterPro" id="IPR036869">
    <property type="entry name" value="J_dom_sf"/>
</dbReference>
<evidence type="ECO:0000259" key="5">
    <source>
        <dbReference type="PROSITE" id="PS50076"/>
    </source>
</evidence>
<sequence length="255" mass="29591">MNTDQAFELLRDAGVTEDRSIQTVKRWLRDGKIKYEGGKGNRKNGYIIDDTDQVLDLLKDAGVTESIGIQTIRRWLHGGRMKSEGNRKIESSMDDTPSKLFTNGRMDQNTDEIIRRLKLKIQAQDKHIKGIEELHEVAKKGVLQQRDQLKREVIALKNDVNKLQNEIRDLLKQNIELRNEWRKLKESKRNKYHFTSTTQLNHKKLGLSKMADNKEVAAAYKGLLKLTHPDRGGNAKLFHYIKTDYDHFRNSIEGK</sequence>
<name>A0ABW8IB03_9BACI</name>
<feature type="region of interest" description="Disordered" evidence="4">
    <location>
        <begin position="83"/>
        <end position="104"/>
    </location>
</feature>
<gene>
    <name evidence="6" type="ORF">QYG89_10860</name>
</gene>
<dbReference type="RefSeq" id="WP_404317152.1">
    <property type="nucleotide sequence ID" value="NZ_JAUIYO010000007.1"/>
</dbReference>
<organism evidence="6 7">
    <name type="scientific">Bacillus lumedeiriae</name>
    <dbReference type="NCBI Taxonomy" id="3058829"/>
    <lineage>
        <taxon>Bacteria</taxon>
        <taxon>Bacillati</taxon>
        <taxon>Bacillota</taxon>
        <taxon>Bacilli</taxon>
        <taxon>Bacillales</taxon>
        <taxon>Bacillaceae</taxon>
        <taxon>Bacillus</taxon>
    </lineage>
</organism>
<protein>
    <recommendedName>
        <fullName evidence="5">J domain-containing protein</fullName>
    </recommendedName>
</protein>
<evidence type="ECO:0000256" key="4">
    <source>
        <dbReference type="SAM" id="MobiDB-lite"/>
    </source>
</evidence>
<keyword evidence="2" id="KW-0346">Stress response</keyword>
<keyword evidence="3" id="KW-0175">Coiled coil</keyword>
<comment type="caution">
    <text evidence="6">The sequence shown here is derived from an EMBL/GenBank/DDBJ whole genome shotgun (WGS) entry which is preliminary data.</text>
</comment>
<keyword evidence="1" id="KW-0235">DNA replication</keyword>
<keyword evidence="7" id="KW-1185">Reference proteome</keyword>
<feature type="domain" description="J" evidence="5">
    <location>
        <begin position="200"/>
        <end position="255"/>
    </location>
</feature>
<evidence type="ECO:0000256" key="2">
    <source>
        <dbReference type="ARBA" id="ARBA00023016"/>
    </source>
</evidence>
<reference evidence="6 7" key="1">
    <citation type="submission" date="2023-07" db="EMBL/GenBank/DDBJ databases">
        <title>Bacillus lucianemedeirus sp. nov, a new species isolated from an immunobiological production facility.</title>
        <authorList>
            <person name="Costa L.V."/>
            <person name="Miranda R.V.S.L."/>
            <person name="Brandao M.L.L."/>
            <person name="Reis C.M.F."/>
            <person name="Frazao A.M."/>
            <person name="Cruz F.V."/>
            <person name="Baio P.V.P."/>
            <person name="Veras J.F.C."/>
            <person name="Ramos J.N."/>
            <person name="Vieira V."/>
        </authorList>
    </citation>
    <scope>NUCLEOTIDE SEQUENCE [LARGE SCALE GENOMIC DNA]</scope>
    <source>
        <strain evidence="6 7">B190/17</strain>
    </source>
</reference>
<dbReference type="PROSITE" id="PS50076">
    <property type="entry name" value="DNAJ_2"/>
    <property type="match status" value="1"/>
</dbReference>
<dbReference type="InterPro" id="IPR001623">
    <property type="entry name" value="DnaJ_domain"/>
</dbReference>